<dbReference type="SMART" id="SM00507">
    <property type="entry name" value="HNHc"/>
    <property type="match status" value="1"/>
</dbReference>
<proteinExistence type="predicted"/>
<keyword evidence="3" id="KW-1185">Reference proteome</keyword>
<dbReference type="Proteomes" id="UP001072952">
    <property type="component" value="Unassembled WGS sequence"/>
</dbReference>
<comment type="caution">
    <text evidence="2">The sequence shown here is derived from an EMBL/GenBank/DDBJ whole genome shotgun (WGS) entry which is preliminary data.</text>
</comment>
<protein>
    <submittedName>
        <fullName evidence="2">NUMOD4 motif-containing HNH endonuclease</fullName>
    </submittedName>
</protein>
<evidence type="ECO:0000259" key="1">
    <source>
        <dbReference type="SMART" id="SM00507"/>
    </source>
</evidence>
<feature type="domain" description="HNH nuclease" evidence="1">
    <location>
        <begin position="66"/>
        <end position="114"/>
    </location>
</feature>
<dbReference type="SUPFAM" id="SSF54060">
    <property type="entry name" value="His-Me finger endonucleases"/>
    <property type="match status" value="1"/>
</dbReference>
<dbReference type="EMBL" id="JANSLD010000053">
    <property type="protein sequence ID" value="MCY1584283.1"/>
    <property type="molecule type" value="Genomic_DNA"/>
</dbReference>
<keyword evidence="2" id="KW-0378">Hydrolase</keyword>
<evidence type="ECO:0000313" key="3">
    <source>
        <dbReference type="Proteomes" id="UP001072952"/>
    </source>
</evidence>
<dbReference type="RefSeq" id="WP_268213845.1">
    <property type="nucleotide sequence ID" value="NZ_JANSLD010000053.1"/>
</dbReference>
<dbReference type="Pfam" id="PF07463">
    <property type="entry name" value="NUMOD4"/>
    <property type="match status" value="1"/>
</dbReference>
<dbReference type="GO" id="GO:0004519">
    <property type="term" value="F:endonuclease activity"/>
    <property type="evidence" value="ECO:0007669"/>
    <property type="project" value="UniProtKB-KW"/>
</dbReference>
<dbReference type="Gene3D" id="3.90.75.20">
    <property type="match status" value="1"/>
</dbReference>
<reference evidence="2" key="2">
    <citation type="submission" date="2022-08" db="EMBL/GenBank/DDBJ databases">
        <authorList>
            <person name="Magnan C."/>
        </authorList>
    </citation>
    <scope>NUCLEOTIDE SEQUENCE</scope>
    <source>
        <strain evidence="2">NSP012P</strain>
    </source>
</reference>
<accession>A0ABT4BNL4</accession>
<evidence type="ECO:0000313" key="2">
    <source>
        <dbReference type="EMBL" id="MCY1584283.1"/>
    </source>
</evidence>
<reference evidence="2" key="1">
    <citation type="journal article" date="2022" name="Int. J. Mol. Sci.">
        <title>Phenotypic and Genotypic Virulence Characterisation of Staphylococcus pettenkoferi Strains Isolated from Human Bloodstream and Diabetic Foot Infections.</title>
        <authorList>
            <person name="Magnan C."/>
            <person name="Ahmad-Mansour N."/>
            <person name="Pouget C."/>
            <person name="Morsli M."/>
            <person name="Huc-Brandt S."/>
            <person name="Pantel A."/>
            <person name="Dunyach-Remy C."/>
            <person name="Sotto A."/>
            <person name="Molle V."/>
            <person name="Lavigne J.-P."/>
        </authorList>
    </citation>
    <scope>NUCLEOTIDE SEQUENCE</scope>
    <source>
        <strain evidence="2">NSP012P</strain>
    </source>
</reference>
<keyword evidence="2" id="KW-0255">Endonuclease</keyword>
<dbReference type="InterPro" id="IPR044925">
    <property type="entry name" value="His-Me_finger_sf"/>
</dbReference>
<organism evidence="2 3">
    <name type="scientific">Staphylococcus pettenkoferi</name>
    <dbReference type="NCBI Taxonomy" id="170573"/>
    <lineage>
        <taxon>Bacteria</taxon>
        <taxon>Bacillati</taxon>
        <taxon>Bacillota</taxon>
        <taxon>Bacilli</taxon>
        <taxon>Bacillales</taxon>
        <taxon>Staphylococcaceae</taxon>
        <taxon>Staphylococcus</taxon>
    </lineage>
</organism>
<dbReference type="InterPro" id="IPR003615">
    <property type="entry name" value="HNH_nuc"/>
</dbReference>
<name>A0ABT4BNL4_9STAP</name>
<sequence>MTEIWKDIIGYEGLYEVSNQGKVRTHKDKVSWSKQHQTWRHWKQRVLKNKTSNGRDVRVTLWKDGKSKDFLVHRLVGFAFIPLVEDKDCINHIDGNPKNNNVENLEWCNHKENQNHAFENNLAHTNINVKLVNDLGIEYGFISLSRASKFLGRGHGYISYKLKQGYDFVFDINNNHYKIIKDDFKCTTTFQMN</sequence>
<dbReference type="InterPro" id="IPR010902">
    <property type="entry name" value="NUMOD4"/>
</dbReference>
<keyword evidence="2" id="KW-0540">Nuclease</keyword>
<dbReference type="Pfam" id="PF13392">
    <property type="entry name" value="HNH_3"/>
    <property type="match status" value="1"/>
</dbReference>
<gene>
    <name evidence="2" type="ORF">NW133_12350</name>
</gene>